<dbReference type="EMBL" id="GGEC01090751">
    <property type="protein sequence ID" value="MBX71235.1"/>
    <property type="molecule type" value="Transcribed_RNA"/>
</dbReference>
<reference evidence="1" key="1">
    <citation type="submission" date="2018-02" db="EMBL/GenBank/DDBJ databases">
        <title>Rhizophora mucronata_Transcriptome.</title>
        <authorList>
            <person name="Meera S.P."/>
            <person name="Sreeshan A."/>
            <person name="Augustine A."/>
        </authorList>
    </citation>
    <scope>NUCLEOTIDE SEQUENCE</scope>
    <source>
        <tissue evidence="1">Leaf</tissue>
    </source>
</reference>
<dbReference type="AlphaFoldDB" id="A0A2P2QWA0"/>
<name>A0A2P2QWA0_RHIMU</name>
<protein>
    <submittedName>
        <fullName evidence="1">Uncharacterized protein</fullName>
    </submittedName>
</protein>
<sequence>MALGLPTGLLPPPPQPLCLLLKEWSLLRTDLSLVSLPPLAICPLEHSKASGEENG</sequence>
<accession>A0A2P2QWA0</accession>
<proteinExistence type="predicted"/>
<evidence type="ECO:0000313" key="1">
    <source>
        <dbReference type="EMBL" id="MBX71235.1"/>
    </source>
</evidence>
<organism evidence="1">
    <name type="scientific">Rhizophora mucronata</name>
    <name type="common">Asiatic mangrove</name>
    <dbReference type="NCBI Taxonomy" id="61149"/>
    <lineage>
        <taxon>Eukaryota</taxon>
        <taxon>Viridiplantae</taxon>
        <taxon>Streptophyta</taxon>
        <taxon>Embryophyta</taxon>
        <taxon>Tracheophyta</taxon>
        <taxon>Spermatophyta</taxon>
        <taxon>Magnoliopsida</taxon>
        <taxon>eudicotyledons</taxon>
        <taxon>Gunneridae</taxon>
        <taxon>Pentapetalae</taxon>
        <taxon>rosids</taxon>
        <taxon>fabids</taxon>
        <taxon>Malpighiales</taxon>
        <taxon>Rhizophoraceae</taxon>
        <taxon>Rhizophora</taxon>
    </lineage>
</organism>